<keyword evidence="1" id="KW-0238">DNA-binding</keyword>
<dbReference type="Pfam" id="PF12836">
    <property type="entry name" value="HHH_3"/>
    <property type="match status" value="1"/>
</dbReference>
<dbReference type="InterPro" id="IPR051675">
    <property type="entry name" value="Endo/Exo/Phosphatase_dom_1"/>
</dbReference>
<dbReference type="RefSeq" id="WP_184306022.1">
    <property type="nucleotide sequence ID" value="NZ_JACHXU010000012.1"/>
</dbReference>
<dbReference type="InterPro" id="IPR010994">
    <property type="entry name" value="RuvA_2-like"/>
</dbReference>
<dbReference type="Gene3D" id="1.10.150.320">
    <property type="entry name" value="Photosystem II 12 kDa extrinsic protein"/>
    <property type="match status" value="1"/>
</dbReference>
<protein>
    <submittedName>
        <fullName evidence="1">DNA uptake protein ComE-like DNA-binding protein</fullName>
    </submittedName>
</protein>
<dbReference type="SUPFAM" id="SSF47781">
    <property type="entry name" value="RuvA domain 2-like"/>
    <property type="match status" value="1"/>
</dbReference>
<accession>A0A7W5E061</accession>
<dbReference type="EMBL" id="JACHXU010000012">
    <property type="protein sequence ID" value="MBB3207710.1"/>
    <property type="molecule type" value="Genomic_DNA"/>
</dbReference>
<dbReference type="PANTHER" id="PTHR21180:SF32">
    <property type="entry name" value="ENDONUCLEASE_EXONUCLEASE_PHOSPHATASE FAMILY DOMAIN-CONTAINING PROTEIN 1"/>
    <property type="match status" value="1"/>
</dbReference>
<gene>
    <name evidence="1" type="ORF">FHS27_003537</name>
</gene>
<proteinExistence type="predicted"/>
<dbReference type="Proteomes" id="UP000536179">
    <property type="component" value="Unassembled WGS sequence"/>
</dbReference>
<sequence length="157" mass="17410">MSQPSARSGPLQRPAIRAAMLAMIGWAAWTAPSPNWDLPTRLQPNSGVEPTARRIDSDASISPSMRMPLMKIQLNDASIRELGLLPSVGPNMAARIQGHRQQKGSFQSWDDFSTILGMGPSTIETIDPWCEIDQTESAFYRSDNNIEPPLRHITLDR</sequence>
<dbReference type="GO" id="GO:0015628">
    <property type="term" value="P:protein secretion by the type II secretion system"/>
    <property type="evidence" value="ECO:0007669"/>
    <property type="project" value="TreeGrafter"/>
</dbReference>
<comment type="caution">
    <text evidence="1">The sequence shown here is derived from an EMBL/GenBank/DDBJ whole genome shotgun (WGS) entry which is preliminary data.</text>
</comment>
<reference evidence="1 2" key="1">
    <citation type="submission" date="2020-08" db="EMBL/GenBank/DDBJ databases">
        <title>Genomic Encyclopedia of Type Strains, Phase III (KMG-III): the genomes of soil and plant-associated and newly described type strains.</title>
        <authorList>
            <person name="Whitman W."/>
        </authorList>
    </citation>
    <scope>NUCLEOTIDE SEQUENCE [LARGE SCALE GENOMIC DNA]</scope>
    <source>
        <strain evidence="1 2">CECT 8075</strain>
    </source>
</reference>
<dbReference type="AlphaFoldDB" id="A0A7W5E061"/>
<dbReference type="PANTHER" id="PTHR21180">
    <property type="entry name" value="ENDONUCLEASE/EXONUCLEASE/PHOSPHATASE FAMILY DOMAIN-CONTAINING PROTEIN 1"/>
    <property type="match status" value="1"/>
</dbReference>
<name>A0A7W5E061_9BACT</name>
<evidence type="ECO:0000313" key="1">
    <source>
        <dbReference type="EMBL" id="MBB3207710.1"/>
    </source>
</evidence>
<keyword evidence="2" id="KW-1185">Reference proteome</keyword>
<dbReference type="GO" id="GO:0003677">
    <property type="term" value="F:DNA binding"/>
    <property type="evidence" value="ECO:0007669"/>
    <property type="project" value="UniProtKB-KW"/>
</dbReference>
<evidence type="ECO:0000313" key="2">
    <source>
        <dbReference type="Proteomes" id="UP000536179"/>
    </source>
</evidence>
<organism evidence="1 2">
    <name type="scientific">Aporhodopirellula rubra</name>
    <dbReference type="NCBI Taxonomy" id="980271"/>
    <lineage>
        <taxon>Bacteria</taxon>
        <taxon>Pseudomonadati</taxon>
        <taxon>Planctomycetota</taxon>
        <taxon>Planctomycetia</taxon>
        <taxon>Pirellulales</taxon>
        <taxon>Pirellulaceae</taxon>
        <taxon>Aporhodopirellula</taxon>
    </lineage>
</organism>
<dbReference type="GO" id="GO:0015627">
    <property type="term" value="C:type II protein secretion system complex"/>
    <property type="evidence" value="ECO:0007669"/>
    <property type="project" value="TreeGrafter"/>
</dbReference>